<keyword evidence="12" id="KW-1185">Reference proteome</keyword>
<evidence type="ECO:0000256" key="6">
    <source>
        <dbReference type="ARBA" id="ARBA00023136"/>
    </source>
</evidence>
<accession>A0A192A227</accession>
<keyword evidence="8 9" id="KW-0998">Cell outer membrane</keyword>
<dbReference type="SUPFAM" id="SSF56935">
    <property type="entry name" value="Porins"/>
    <property type="match status" value="1"/>
</dbReference>
<comment type="similarity">
    <text evidence="2 9">Belongs to the TonB-dependent receptor family.</text>
</comment>
<dbReference type="InterPro" id="IPR036942">
    <property type="entry name" value="Beta-barrel_TonB_sf"/>
</dbReference>
<organism evidence="11 12">
    <name type="scientific">Ralstonia insidiosa</name>
    <dbReference type="NCBI Taxonomy" id="190721"/>
    <lineage>
        <taxon>Bacteria</taxon>
        <taxon>Pseudomonadati</taxon>
        <taxon>Pseudomonadota</taxon>
        <taxon>Betaproteobacteria</taxon>
        <taxon>Burkholderiales</taxon>
        <taxon>Burkholderiaceae</taxon>
        <taxon>Ralstonia</taxon>
    </lineage>
</organism>
<evidence type="ECO:0000313" key="12">
    <source>
        <dbReference type="Proteomes" id="UP000078572"/>
    </source>
</evidence>
<dbReference type="GO" id="GO:0009279">
    <property type="term" value="C:cell outer membrane"/>
    <property type="evidence" value="ECO:0007669"/>
    <property type="project" value="UniProtKB-SubCell"/>
</dbReference>
<feature type="domain" description="TonB-dependent receptor plug" evidence="10">
    <location>
        <begin position="24"/>
        <end position="127"/>
    </location>
</feature>
<keyword evidence="3 9" id="KW-0813">Transport</keyword>
<name>A0A192A227_9RALS</name>
<evidence type="ECO:0000256" key="4">
    <source>
        <dbReference type="ARBA" id="ARBA00022452"/>
    </source>
</evidence>
<dbReference type="PROSITE" id="PS52016">
    <property type="entry name" value="TONB_DEPENDENT_REC_3"/>
    <property type="match status" value="1"/>
</dbReference>
<keyword evidence="7" id="KW-0675">Receptor</keyword>
<evidence type="ECO:0000256" key="7">
    <source>
        <dbReference type="ARBA" id="ARBA00023170"/>
    </source>
</evidence>
<dbReference type="InterPro" id="IPR039426">
    <property type="entry name" value="TonB-dep_rcpt-like"/>
</dbReference>
<evidence type="ECO:0000256" key="3">
    <source>
        <dbReference type="ARBA" id="ARBA00022448"/>
    </source>
</evidence>
<dbReference type="PANTHER" id="PTHR30069">
    <property type="entry name" value="TONB-DEPENDENT OUTER MEMBRANE RECEPTOR"/>
    <property type="match status" value="1"/>
</dbReference>
<dbReference type="Gene3D" id="2.170.130.10">
    <property type="entry name" value="TonB-dependent receptor, plug domain"/>
    <property type="match status" value="1"/>
</dbReference>
<evidence type="ECO:0000256" key="8">
    <source>
        <dbReference type="ARBA" id="ARBA00023237"/>
    </source>
</evidence>
<comment type="subcellular location">
    <subcellularLocation>
        <location evidence="1 9">Cell outer membrane</location>
        <topology evidence="1 9">Multi-pass membrane protein</topology>
    </subcellularLocation>
</comment>
<keyword evidence="5 9" id="KW-0812">Transmembrane</keyword>
<evidence type="ECO:0000256" key="1">
    <source>
        <dbReference type="ARBA" id="ARBA00004571"/>
    </source>
</evidence>
<dbReference type="InterPro" id="IPR012910">
    <property type="entry name" value="Plug_dom"/>
</dbReference>
<keyword evidence="6 9" id="KW-0472">Membrane</keyword>
<dbReference type="Gene3D" id="2.40.170.20">
    <property type="entry name" value="TonB-dependent receptor, beta-barrel domain"/>
    <property type="match status" value="1"/>
</dbReference>
<gene>
    <name evidence="11" type="ORF">A9Y76_08000</name>
</gene>
<evidence type="ECO:0000256" key="2">
    <source>
        <dbReference type="ARBA" id="ARBA00009810"/>
    </source>
</evidence>
<evidence type="ECO:0000259" key="10">
    <source>
        <dbReference type="Pfam" id="PF07715"/>
    </source>
</evidence>
<keyword evidence="4 9" id="KW-1134">Transmembrane beta strand</keyword>
<evidence type="ECO:0000256" key="9">
    <source>
        <dbReference type="PROSITE-ProRule" id="PRU01360"/>
    </source>
</evidence>
<dbReference type="EMBL" id="CP016022">
    <property type="protein sequence ID" value="ANJ74444.1"/>
    <property type="molecule type" value="Genomic_DNA"/>
</dbReference>
<dbReference type="PANTHER" id="PTHR30069:SF39">
    <property type="entry name" value="BLL6183 PROTEIN"/>
    <property type="match status" value="1"/>
</dbReference>
<dbReference type="GO" id="GO:0044718">
    <property type="term" value="P:siderophore transmembrane transport"/>
    <property type="evidence" value="ECO:0007669"/>
    <property type="project" value="TreeGrafter"/>
</dbReference>
<proteinExistence type="inferred from homology"/>
<protein>
    <recommendedName>
        <fullName evidence="10">TonB-dependent receptor plug domain-containing protein</fullName>
    </recommendedName>
</protein>
<dbReference type="GO" id="GO:0015344">
    <property type="term" value="F:siderophore uptake transmembrane transporter activity"/>
    <property type="evidence" value="ECO:0007669"/>
    <property type="project" value="TreeGrafter"/>
</dbReference>
<evidence type="ECO:0000313" key="11">
    <source>
        <dbReference type="EMBL" id="ANJ74444.1"/>
    </source>
</evidence>
<dbReference type="AlphaFoldDB" id="A0A192A227"/>
<dbReference type="InterPro" id="IPR037066">
    <property type="entry name" value="Plug_dom_sf"/>
</dbReference>
<evidence type="ECO:0000256" key="5">
    <source>
        <dbReference type="ARBA" id="ARBA00022692"/>
    </source>
</evidence>
<dbReference type="Pfam" id="PF07715">
    <property type="entry name" value="Plug"/>
    <property type="match status" value="1"/>
</dbReference>
<reference evidence="12" key="1">
    <citation type="submission" date="2016-06" db="EMBL/GenBank/DDBJ databases">
        <authorList>
            <person name="Xu Y."/>
            <person name="Nagy A."/>
            <person name="Yan X."/>
            <person name="Kim S.W."/>
            <person name="Haley B."/>
            <person name="Liu N.T."/>
            <person name="Nou X."/>
        </authorList>
    </citation>
    <scope>NUCLEOTIDE SEQUENCE [LARGE SCALE GENOMIC DNA]</scope>
    <source>
        <strain evidence="12">ATCC 49129</strain>
    </source>
</reference>
<dbReference type="Proteomes" id="UP000078572">
    <property type="component" value="Chromosome 1"/>
</dbReference>
<sequence>MPTATVTAPPIVDSNQVDGFSTLTTKVTEAQIKDLGALSLPDALRMTPGVQVSLYDAVGNYSGNEGGSVYIRGTGTSRPGSEIKTYLDGLPVYMGLWNHPLMDLLPLNGIKTIEVNKGPQPLVSGNNFASINLLTKTPTENGVHGDASATVGSYGTRIFQGNLFGRTDVMDFSMAVGSAESNGYRPNGDADLKNALGKISFRLNNVWSAGLSYLHVENRVGDPGDNRYPVTAAPVGPYQSNGVGRNSSSTDMVTAFVAHQTQDWRGEFKVYSNQGKNDLSQDANWGTFNSRFNMFGVRWKEQFTPWHGGEIVGGIDYDSISGSMTGPNVGAAVGTPFAFGIAGSADIPTFRITSPYLGISQTFNLGESWVVRPSAGIRTYQSNVYSSKGAPSAGVSLIRENLTVYANYAVGILYPGAEAYALPRALPMAFAANNGWNTLSPETNKHMEIGAKWDASGTTHLDVSVFQDAVSDRYVWSGFTPFATGVWSNQYPDYKVRGVEASVRQEFGANWAVFAGATHLNSSVSNIPYAPSMAYSVGVNGNIANFRIAFDAQHQTRMYSQTWDRSLTSSNDQVKAFTVANLRVAYPIRSLGKKGEVFVSANNLFNASYAYNAGYPMPGRNYRVGLSASF</sequence>